<evidence type="ECO:0000256" key="2">
    <source>
        <dbReference type="ARBA" id="ARBA00012135"/>
    </source>
</evidence>
<keyword evidence="3" id="KW-0808">Transferase</keyword>
<comment type="caution">
    <text evidence="8">The sequence shown here is derived from an EMBL/GenBank/DDBJ whole genome shotgun (WGS) entry which is preliminary data.</text>
</comment>
<dbReference type="PANTHER" id="PTHR20858">
    <property type="entry name" value="PHOSPHOMETHYLPYRIMIDINE KINASE"/>
    <property type="match status" value="1"/>
</dbReference>
<keyword evidence="5 8" id="KW-0418">Kinase</keyword>
<protein>
    <recommendedName>
        <fullName evidence="2">hydroxymethylpyrimidine kinase</fullName>
        <ecNumber evidence="2">2.7.1.49</ecNumber>
    </recommendedName>
</protein>
<name>A0A430V487_THESC</name>
<comment type="pathway">
    <text evidence="1">Cofactor biosynthesis; thiamine diphosphate biosynthesis.</text>
</comment>
<dbReference type="SUPFAM" id="SSF53613">
    <property type="entry name" value="Ribokinase-like"/>
    <property type="match status" value="1"/>
</dbReference>
<gene>
    <name evidence="8" type="primary">thiD</name>
    <name evidence="8" type="ORF">CSW27_01010</name>
</gene>
<proteinExistence type="predicted"/>
<evidence type="ECO:0000256" key="4">
    <source>
        <dbReference type="ARBA" id="ARBA00022741"/>
    </source>
</evidence>
<dbReference type="FunFam" id="3.40.1190.20:FF:000003">
    <property type="entry name" value="Phosphomethylpyrimidine kinase ThiD"/>
    <property type="match status" value="1"/>
</dbReference>
<dbReference type="GO" id="GO:0005524">
    <property type="term" value="F:ATP binding"/>
    <property type="evidence" value="ECO:0007669"/>
    <property type="project" value="UniProtKB-KW"/>
</dbReference>
<dbReference type="EC" id="2.7.1.49" evidence="2"/>
<evidence type="ECO:0000256" key="5">
    <source>
        <dbReference type="ARBA" id="ARBA00022777"/>
    </source>
</evidence>
<evidence type="ECO:0000256" key="6">
    <source>
        <dbReference type="ARBA" id="ARBA00022840"/>
    </source>
</evidence>
<dbReference type="InterPro" id="IPR029056">
    <property type="entry name" value="Ribokinase-like"/>
</dbReference>
<dbReference type="GO" id="GO:0009228">
    <property type="term" value="P:thiamine biosynthetic process"/>
    <property type="evidence" value="ECO:0007669"/>
    <property type="project" value="InterPro"/>
</dbReference>
<dbReference type="Proteomes" id="UP000287155">
    <property type="component" value="Unassembled WGS sequence"/>
</dbReference>
<evidence type="ECO:0000256" key="1">
    <source>
        <dbReference type="ARBA" id="ARBA00004948"/>
    </source>
</evidence>
<accession>A0A430V487</accession>
<dbReference type="GO" id="GO:0005829">
    <property type="term" value="C:cytosol"/>
    <property type="evidence" value="ECO:0007669"/>
    <property type="project" value="TreeGrafter"/>
</dbReference>
<dbReference type="GO" id="GO:0008972">
    <property type="term" value="F:phosphomethylpyrimidine kinase activity"/>
    <property type="evidence" value="ECO:0007669"/>
    <property type="project" value="InterPro"/>
</dbReference>
<keyword evidence="6" id="KW-0067">ATP-binding</keyword>
<feature type="domain" description="Pyridoxamine kinase/Phosphomethylpyrimidine kinase" evidence="7">
    <location>
        <begin position="15"/>
        <end position="257"/>
    </location>
</feature>
<evidence type="ECO:0000313" key="8">
    <source>
        <dbReference type="EMBL" id="RTI17753.1"/>
    </source>
</evidence>
<dbReference type="NCBIfam" id="TIGR00097">
    <property type="entry name" value="HMP-P_kinase"/>
    <property type="match status" value="1"/>
</dbReference>
<dbReference type="AlphaFoldDB" id="A0A430V487"/>
<dbReference type="InterPro" id="IPR013749">
    <property type="entry name" value="PM/HMP-P_kinase-1"/>
</dbReference>
<evidence type="ECO:0000256" key="3">
    <source>
        <dbReference type="ARBA" id="ARBA00022679"/>
    </source>
</evidence>
<dbReference type="EMBL" id="PEMJ01000021">
    <property type="protein sequence ID" value="RTI17753.1"/>
    <property type="molecule type" value="Genomic_DNA"/>
</dbReference>
<dbReference type="RefSeq" id="WP_253665562.1">
    <property type="nucleotide sequence ID" value="NZ_PEMJ01000021.1"/>
</dbReference>
<dbReference type="PANTHER" id="PTHR20858:SF17">
    <property type="entry name" value="HYDROXYMETHYLPYRIMIDINE_PHOSPHOMETHYLPYRIMIDINE KINASE THI20-RELATED"/>
    <property type="match status" value="1"/>
</dbReference>
<evidence type="ECO:0000313" key="9">
    <source>
        <dbReference type="Proteomes" id="UP000287155"/>
    </source>
</evidence>
<dbReference type="Pfam" id="PF08543">
    <property type="entry name" value="Phos_pyr_kin"/>
    <property type="match status" value="1"/>
</dbReference>
<dbReference type="Gene3D" id="3.40.1190.20">
    <property type="match status" value="1"/>
</dbReference>
<sequence length="260" mass="27244">MYAYTPELFPTALRGGGAGIQADLKAFTRFGVYGASALTLVTAQNTLGVQRVHLLPPELVYAQIQSVAEDLPIHAAKTGALGNAEIVEAVAQGVRRYGIAPLVVDPVMVAKGGDPLLAPEAVQALKERLFPLATLITPNRLEAQILLQRPIRTLAEAEAASGELLTLGPQAVLLKGGHFDGEEAVDFLATPKGIQAFRGRRIPTRNTHGTGCTLSAAITALLALGKPLEEAVAEAKAYLTRALETAPSLGQGHGPVNHFA</sequence>
<keyword evidence="4" id="KW-0547">Nucleotide-binding</keyword>
<evidence type="ECO:0000259" key="7">
    <source>
        <dbReference type="Pfam" id="PF08543"/>
    </source>
</evidence>
<reference evidence="8 9" key="1">
    <citation type="journal article" date="2019" name="Extremophiles">
        <title>Biogeography of thermophiles and predominance of Thermus scotoductus in domestic water heaters.</title>
        <authorList>
            <person name="Wilpiszeski R.L."/>
            <person name="Zhang Z."/>
            <person name="House C.H."/>
        </authorList>
    </citation>
    <scope>NUCLEOTIDE SEQUENCE [LARGE SCALE GENOMIC DNA]</scope>
    <source>
        <strain evidence="8 9">14_S14</strain>
    </source>
</reference>
<dbReference type="CDD" id="cd01169">
    <property type="entry name" value="HMPP_kinase"/>
    <property type="match status" value="1"/>
</dbReference>
<dbReference type="InterPro" id="IPR004399">
    <property type="entry name" value="HMP/HMP-P_kinase_dom"/>
</dbReference>
<dbReference type="GO" id="GO:0008902">
    <property type="term" value="F:hydroxymethylpyrimidine kinase activity"/>
    <property type="evidence" value="ECO:0007669"/>
    <property type="project" value="UniProtKB-EC"/>
</dbReference>
<organism evidence="8 9">
    <name type="scientific">Thermus scotoductus</name>
    <dbReference type="NCBI Taxonomy" id="37636"/>
    <lineage>
        <taxon>Bacteria</taxon>
        <taxon>Thermotogati</taxon>
        <taxon>Deinococcota</taxon>
        <taxon>Deinococci</taxon>
        <taxon>Thermales</taxon>
        <taxon>Thermaceae</taxon>
        <taxon>Thermus</taxon>
    </lineage>
</organism>